<dbReference type="AlphaFoldDB" id="A0AAE6ZKG0"/>
<dbReference type="KEGG" id="coy:HF329_27705"/>
<accession>A0AAE6ZKG0</accession>
<keyword evidence="4" id="KW-1185">Reference proteome</keyword>
<reference evidence="3" key="1">
    <citation type="submission" date="2020-04" db="EMBL/GenBank/DDBJ databases">
        <authorList>
            <person name="Kittiwongwattana C."/>
        </authorList>
    </citation>
    <scope>NUCLEOTIDE SEQUENCE [LARGE SCALE GENOMIC DNA]</scope>
    <source>
        <strain evidence="3">1310</strain>
    </source>
</reference>
<dbReference type="Pfam" id="PF19514">
    <property type="entry name" value="MobC_2"/>
    <property type="match status" value="1"/>
</dbReference>
<evidence type="ECO:0000313" key="4">
    <source>
        <dbReference type="Proteomes" id="UP000503144"/>
    </source>
</evidence>
<proteinExistence type="predicted"/>
<organism evidence="1 3">
    <name type="scientific">Chitinophaga oryzae</name>
    <dbReference type="NCBI Taxonomy" id="2725414"/>
    <lineage>
        <taxon>Bacteria</taxon>
        <taxon>Pseudomonadati</taxon>
        <taxon>Bacteroidota</taxon>
        <taxon>Chitinophagia</taxon>
        <taxon>Chitinophagales</taxon>
        <taxon>Chitinophagaceae</taxon>
        <taxon>Chitinophaga</taxon>
    </lineage>
</organism>
<evidence type="ECO:0000313" key="1">
    <source>
        <dbReference type="EMBL" id="QJB34884.1"/>
    </source>
</evidence>
<protein>
    <submittedName>
        <fullName evidence="1">Plasmid mobilization relaxosome protein MobC</fullName>
    </submittedName>
</protein>
<dbReference type="RefSeq" id="WP_168809390.1">
    <property type="nucleotide sequence ID" value="NZ_CP051204.2"/>
</dbReference>
<dbReference type="Proteomes" id="UP000503144">
    <property type="component" value="Chromosome"/>
</dbReference>
<dbReference type="EMBL" id="CP051205">
    <property type="protein sequence ID" value="QJB34884.1"/>
    <property type="molecule type" value="Genomic_DNA"/>
</dbReference>
<evidence type="ECO:0000313" key="3">
    <source>
        <dbReference type="Proteomes" id="UP000502421"/>
    </source>
</evidence>
<evidence type="ECO:0000313" key="2">
    <source>
        <dbReference type="EMBL" id="QJB41395.1"/>
    </source>
</evidence>
<reference evidence="1" key="2">
    <citation type="submission" date="2020-09" db="EMBL/GenBank/DDBJ databases">
        <authorList>
            <person name="Kittiwongwattana C."/>
        </authorList>
    </citation>
    <scope>NUCLEOTIDE SEQUENCE</scope>
    <source>
        <strain evidence="2">1303</strain>
        <strain evidence="1">1310</strain>
    </source>
</reference>
<gene>
    <name evidence="1" type="primary">mobC</name>
    <name evidence="2" type="ORF">HF324_27565</name>
    <name evidence="1" type="ORF">HF329_27705</name>
</gene>
<sequence>MIMEREKKSKGLQLPHVVPIRISKEKHRELSDLLQHSHCRSMSELLRNIIDNRKIVVEHWDQGSRLLLEELALIRKEIQSIGVNINQATRRVNSEKQPADRISHALDIVRFFHHADERITRLFTLMAKLSERW</sequence>
<dbReference type="InterPro" id="IPR045788">
    <property type="entry name" value="MobC_2"/>
</dbReference>
<name>A0AAE6ZKG0_9BACT</name>
<dbReference type="EMBL" id="CP051204">
    <property type="protein sequence ID" value="QJB41395.1"/>
    <property type="molecule type" value="Genomic_DNA"/>
</dbReference>
<dbReference type="Proteomes" id="UP000502421">
    <property type="component" value="Chromosome"/>
</dbReference>